<accession>A0A8H6FLM6</accession>
<evidence type="ECO:0000256" key="1">
    <source>
        <dbReference type="SAM" id="Coils"/>
    </source>
</evidence>
<name>A0A8H6FLM6_9LECA</name>
<dbReference type="InterPro" id="IPR011009">
    <property type="entry name" value="Kinase-like_dom_sf"/>
</dbReference>
<feature type="compositionally biased region" description="Basic and acidic residues" evidence="2">
    <location>
        <begin position="390"/>
        <end position="403"/>
    </location>
</feature>
<dbReference type="EMBL" id="JACCJB010000001">
    <property type="protein sequence ID" value="KAF6230765.1"/>
    <property type="molecule type" value="Genomic_DNA"/>
</dbReference>
<feature type="coiled-coil region" evidence="1">
    <location>
        <begin position="8"/>
        <end position="38"/>
    </location>
</feature>
<feature type="compositionally biased region" description="Acidic residues" evidence="2">
    <location>
        <begin position="404"/>
        <end position="413"/>
    </location>
</feature>
<keyword evidence="1" id="KW-0175">Coiled coil</keyword>
<organism evidence="3 4">
    <name type="scientific">Letharia lupina</name>
    <dbReference type="NCBI Taxonomy" id="560253"/>
    <lineage>
        <taxon>Eukaryota</taxon>
        <taxon>Fungi</taxon>
        <taxon>Dikarya</taxon>
        <taxon>Ascomycota</taxon>
        <taxon>Pezizomycotina</taxon>
        <taxon>Lecanoromycetes</taxon>
        <taxon>OSLEUM clade</taxon>
        <taxon>Lecanoromycetidae</taxon>
        <taxon>Lecanorales</taxon>
        <taxon>Lecanorineae</taxon>
        <taxon>Parmeliaceae</taxon>
        <taxon>Letharia</taxon>
    </lineage>
</organism>
<feature type="region of interest" description="Disordered" evidence="2">
    <location>
        <begin position="720"/>
        <end position="741"/>
    </location>
</feature>
<dbReference type="GeneID" id="59328443"/>
<dbReference type="AlphaFoldDB" id="A0A8H6FLM6"/>
<dbReference type="SUPFAM" id="SSF56112">
    <property type="entry name" value="Protein kinase-like (PK-like)"/>
    <property type="match status" value="1"/>
</dbReference>
<dbReference type="Gene3D" id="1.10.510.10">
    <property type="entry name" value="Transferase(Phosphotransferase) domain 1"/>
    <property type="match status" value="1"/>
</dbReference>
<feature type="region of interest" description="Disordered" evidence="2">
    <location>
        <begin position="359"/>
        <end position="466"/>
    </location>
</feature>
<evidence type="ECO:0000313" key="4">
    <source>
        <dbReference type="Proteomes" id="UP000593566"/>
    </source>
</evidence>
<comment type="caution">
    <text evidence="3">The sequence shown here is derived from an EMBL/GenBank/DDBJ whole genome shotgun (WGS) entry which is preliminary data.</text>
</comment>
<dbReference type="Proteomes" id="UP000593566">
    <property type="component" value="Unassembled WGS sequence"/>
</dbReference>
<feature type="compositionally biased region" description="Polar residues" evidence="2">
    <location>
        <begin position="360"/>
        <end position="369"/>
    </location>
</feature>
<keyword evidence="4" id="KW-1185">Reference proteome</keyword>
<evidence type="ECO:0000313" key="3">
    <source>
        <dbReference type="EMBL" id="KAF6230765.1"/>
    </source>
</evidence>
<proteinExistence type="predicted"/>
<protein>
    <recommendedName>
        <fullName evidence="5">Protein kinase domain-containing protein</fullName>
    </recommendedName>
</protein>
<reference evidence="3 4" key="1">
    <citation type="journal article" date="2020" name="Genomics">
        <title>Complete, high-quality genomes from long-read metagenomic sequencing of two wolf lichen thalli reveals enigmatic genome architecture.</title>
        <authorList>
            <person name="McKenzie S.K."/>
            <person name="Walston R.F."/>
            <person name="Allen J.L."/>
        </authorList>
    </citation>
    <scope>NUCLEOTIDE SEQUENCE [LARGE SCALE GENOMIC DNA]</scope>
    <source>
        <strain evidence="3">WasteWater1</strain>
    </source>
</reference>
<dbReference type="RefSeq" id="XP_037157838.1">
    <property type="nucleotide sequence ID" value="XM_037290964.1"/>
</dbReference>
<sequence length="758" mass="84212">MSDDSATIADLRAQLEVARAEEKELAAKANALAAEEKEHASTRNTSLAEYLALYQEYFAYPLRCEPMSSRNTRGGVTSPLKRLTPTTVEPWTEFEDLQRRSYQELCEKLGNREVFPDKADLIGARGTVSSFLITSKEAITTYVRAAEIPPVKEIVRQYIQSGGGGEQSSLGVCYTPGGDPESVTGKAFVPVDGVWNRGGPGSDRPIALAELKPPHKLTTGALRTALDDGNGKARKSFESQPIIQSPHARNDPLYTVLAVFTQVFDEMISSGTEFAYVDTGMARVFFRIRRTESTVLYYHLDVSPREVIAEARSTAVCQIALFLCRCLTVEKFDQNWIAEARASNSRFEVDPEAQLEMLASQDSSASEVITPSEDDYEPARNAPKKRKCANRHERDLLLHHGEHDSEDDGDNDDSSLNRQQPGVRLQAKVTESEAQHSTTSPSTTSSDRRRQNAGHSFLSDQKTDEPCPPHACCVFCPASESGQPYCTQVCLQRLTNSTASGLSRALDRTCPNVDRHSLSSPDHELSAETLCDLLRHQLGRSRDHAMDHLKIRGGIGHLFRVTLCSYGYTFVAKAVREDHLRSLTREYAIYGKLRQLQAEFIPVCLGLIELETPYVLPFPDILTHLLLLSYSGPDLLSSEGPSLQPEELRSSAEATLKKLQINGLQHGDVRKGNMLWNIERSRVFMVDFESSEFPGVPAAPSSPRAIWAPPKRMRTAAIDRVIGQASSSSQRKKQRVDEEKRKKILNDADFAGLRQEIQ</sequence>
<gene>
    <name evidence="3" type="ORF">HO133_000024</name>
</gene>
<evidence type="ECO:0000256" key="2">
    <source>
        <dbReference type="SAM" id="MobiDB-lite"/>
    </source>
</evidence>
<evidence type="ECO:0008006" key="5">
    <source>
        <dbReference type="Google" id="ProtNLM"/>
    </source>
</evidence>